<reference evidence="1" key="1">
    <citation type="submission" date="2019-08" db="EMBL/GenBank/DDBJ databases">
        <authorList>
            <person name="Kucharzyk K."/>
            <person name="Murdoch R.W."/>
            <person name="Higgins S."/>
            <person name="Loffler F."/>
        </authorList>
    </citation>
    <scope>NUCLEOTIDE SEQUENCE</scope>
</reference>
<comment type="caution">
    <text evidence="1">The sequence shown here is derived from an EMBL/GenBank/DDBJ whole genome shotgun (WGS) entry which is preliminary data.</text>
</comment>
<dbReference type="AlphaFoldDB" id="A0A645J4L3"/>
<sequence>MGFTQLTFQRSIVKNFADGIVRRKTAVVVRMTVIHGRSDISRDIQLFLADHTASVHVFRCFIKQNIGFLLRTYNDKLHISNAVLTQNPDIISIDKKCFNRIAD</sequence>
<name>A0A645J4L3_9ZZZZ</name>
<evidence type="ECO:0000313" key="1">
    <source>
        <dbReference type="EMBL" id="MPN58386.1"/>
    </source>
</evidence>
<dbReference type="EMBL" id="VSSQ01131025">
    <property type="protein sequence ID" value="MPN58386.1"/>
    <property type="molecule type" value="Genomic_DNA"/>
</dbReference>
<accession>A0A645J4L3</accession>
<gene>
    <name evidence="1" type="ORF">SDC9_206091</name>
</gene>
<protein>
    <submittedName>
        <fullName evidence="1">Uncharacterized protein</fullName>
    </submittedName>
</protein>
<proteinExistence type="predicted"/>
<organism evidence="1">
    <name type="scientific">bioreactor metagenome</name>
    <dbReference type="NCBI Taxonomy" id="1076179"/>
    <lineage>
        <taxon>unclassified sequences</taxon>
        <taxon>metagenomes</taxon>
        <taxon>ecological metagenomes</taxon>
    </lineage>
</organism>